<dbReference type="Proteomes" id="UP000460272">
    <property type="component" value="Unassembled WGS sequence"/>
</dbReference>
<comment type="similarity">
    <text evidence="1">Belongs to the leucine-binding protein family.</text>
</comment>
<gene>
    <name evidence="6" type="ORF">EAS64_11780</name>
</gene>
<comment type="caution">
    <text evidence="6">The sequence shown here is derived from an EMBL/GenBank/DDBJ whole genome shotgun (WGS) entry which is preliminary data.</text>
</comment>
<dbReference type="InterPro" id="IPR028082">
    <property type="entry name" value="Peripla_BP_I"/>
</dbReference>
<dbReference type="PANTHER" id="PTHR47235:SF1">
    <property type="entry name" value="BLR6548 PROTEIN"/>
    <property type="match status" value="1"/>
</dbReference>
<feature type="chain" id="PRO_5039540610" description="Leucine-binding protein domain-containing protein" evidence="4">
    <location>
        <begin position="26"/>
        <end position="469"/>
    </location>
</feature>
<name>A0A6P2C475_9ACTN</name>
<evidence type="ECO:0000256" key="4">
    <source>
        <dbReference type="SAM" id="SignalP"/>
    </source>
</evidence>
<dbReference type="OrthoDB" id="26870at2"/>
<proteinExistence type="inferred from homology"/>
<feature type="domain" description="Leucine-binding protein" evidence="5">
    <location>
        <begin position="93"/>
        <end position="407"/>
    </location>
</feature>
<dbReference type="EMBL" id="RPFW01000002">
    <property type="protein sequence ID" value="TVZ05256.1"/>
    <property type="molecule type" value="Genomic_DNA"/>
</dbReference>
<dbReference type="Pfam" id="PF13458">
    <property type="entry name" value="Peripla_BP_6"/>
    <property type="match status" value="1"/>
</dbReference>
<accession>A0A6P2C475</accession>
<evidence type="ECO:0000259" key="5">
    <source>
        <dbReference type="Pfam" id="PF13458"/>
    </source>
</evidence>
<keyword evidence="2 4" id="KW-0732">Signal</keyword>
<keyword evidence="7" id="KW-1185">Reference proteome</keyword>
<dbReference type="SUPFAM" id="SSF53822">
    <property type="entry name" value="Periplasmic binding protein-like I"/>
    <property type="match status" value="1"/>
</dbReference>
<dbReference type="RefSeq" id="WP_145852959.1">
    <property type="nucleotide sequence ID" value="NZ_RPFW01000002.1"/>
</dbReference>
<evidence type="ECO:0000313" key="7">
    <source>
        <dbReference type="Proteomes" id="UP000460272"/>
    </source>
</evidence>
<reference evidence="6 7" key="1">
    <citation type="submission" date="2018-11" db="EMBL/GenBank/DDBJ databases">
        <title>Trebonia kvetii gen.nov., sp.nov., a novel acidophilic actinobacterium, and proposal of the new actinobacterial family Treboniaceae fam. nov.</title>
        <authorList>
            <person name="Rapoport D."/>
            <person name="Sagova-Mareckova M."/>
            <person name="Sedlacek I."/>
            <person name="Provaznik J."/>
            <person name="Kralova S."/>
            <person name="Pavlinic D."/>
            <person name="Benes V."/>
            <person name="Kopecky J."/>
        </authorList>
    </citation>
    <scope>NUCLEOTIDE SEQUENCE [LARGE SCALE GENOMIC DNA]</scope>
    <source>
        <strain evidence="6 7">15Tr583</strain>
    </source>
</reference>
<dbReference type="InterPro" id="IPR028081">
    <property type="entry name" value="Leu-bd"/>
</dbReference>
<protein>
    <recommendedName>
        <fullName evidence="5">Leucine-binding protein domain-containing protein</fullName>
    </recommendedName>
</protein>
<evidence type="ECO:0000256" key="2">
    <source>
        <dbReference type="ARBA" id="ARBA00022729"/>
    </source>
</evidence>
<dbReference type="PROSITE" id="PS51257">
    <property type="entry name" value="PROKAR_LIPOPROTEIN"/>
    <property type="match status" value="1"/>
</dbReference>
<feature type="region of interest" description="Disordered" evidence="3">
    <location>
        <begin position="32"/>
        <end position="58"/>
    </location>
</feature>
<dbReference type="Gene3D" id="3.40.50.2300">
    <property type="match status" value="2"/>
</dbReference>
<dbReference type="PANTHER" id="PTHR47235">
    <property type="entry name" value="BLR6548 PROTEIN"/>
    <property type="match status" value="1"/>
</dbReference>
<feature type="signal peptide" evidence="4">
    <location>
        <begin position="1"/>
        <end position="25"/>
    </location>
</feature>
<evidence type="ECO:0000256" key="1">
    <source>
        <dbReference type="ARBA" id="ARBA00010062"/>
    </source>
</evidence>
<evidence type="ECO:0000256" key="3">
    <source>
        <dbReference type="SAM" id="MobiDB-lite"/>
    </source>
</evidence>
<dbReference type="AlphaFoldDB" id="A0A6P2C475"/>
<organism evidence="6 7">
    <name type="scientific">Trebonia kvetii</name>
    <dbReference type="NCBI Taxonomy" id="2480626"/>
    <lineage>
        <taxon>Bacteria</taxon>
        <taxon>Bacillati</taxon>
        <taxon>Actinomycetota</taxon>
        <taxon>Actinomycetes</taxon>
        <taxon>Streptosporangiales</taxon>
        <taxon>Treboniaceae</taxon>
        <taxon>Trebonia</taxon>
    </lineage>
</organism>
<evidence type="ECO:0000313" key="6">
    <source>
        <dbReference type="EMBL" id="TVZ05256.1"/>
    </source>
</evidence>
<sequence>MNRSFHWSARTAATAVAALSLGVLAACSSSSTTSSPPASSSAPAASSSAPASSSASSTASAGAVDTTTCGTKPGVAATGTPINLGTINTDQPGTSFTDIANMAQAYFNCVNANGGVNGHPIKYFIKTEQTNPSQIGSVSKELVQSDHVVGIVGNTSILECTIDHKYWEGLGYDIIDSGIAPECWSTSNSAAVNMGPRYSSDGAVQYVINTVKVDKVAFDQSNVPGTDYIAAGPKAIAAAANVPIQTFTTNVPIQSANSVALQLVQAAGKNGAVVLNFTPPEALKILQAAAKLHIQNNVKAWGCSTPCDTDFLASALGTAFDNKLFINAELTPADGTNTATMNLYRAILKQYGSNVSGGIGSFSQFGFVEARLAVQALETITGDYTVQSVNAAFKALKNANTGMLCGQFTYGNYPMHIPNNADYTVTPNKGQMLLVPGSGCLNISTDDPQIAQYVKLAGRAPADATSLGA</sequence>